<accession>A0ABP9NWN1</accession>
<sequence>MKTSALILASFLVASGAFAQGAVVVSSAPTLEMGQSELSAKLTQILNEAQLQNEKLQTSLDRMGEPSTINLGSVQIIKNDVISSATTLKTKDEQRAMLGALTGAEVFADDAFGLMEPIGATVTRKDGAEVDRDPAKYRLESAVMAQFKEFKEVREKALARKKTLNDEVAQVVQEIEEATDLASIHKLNAMLTVLRGQIEECNQTILVAQADADMTHKELTTQAQIIAKGKQEEAQHMNQTGDPDAPPTPVGTYTPIPFGGVAPGGTARPLIPNLTWGRRDAGGGAGAENPEASGGDAN</sequence>
<feature type="region of interest" description="Disordered" evidence="2">
    <location>
        <begin position="275"/>
        <end position="298"/>
    </location>
</feature>
<keyword evidence="3" id="KW-0732">Signal</keyword>
<feature type="chain" id="PRO_5045432664" description="Type IV secretion system protein VirB5" evidence="3">
    <location>
        <begin position="20"/>
        <end position="298"/>
    </location>
</feature>
<dbReference type="EMBL" id="BAABIA010000001">
    <property type="protein sequence ID" value="GAA5133515.1"/>
    <property type="molecule type" value="Genomic_DNA"/>
</dbReference>
<protein>
    <recommendedName>
        <fullName evidence="6">Type IV secretion system protein VirB5</fullName>
    </recommendedName>
</protein>
<proteinExistence type="predicted"/>
<reference evidence="5" key="1">
    <citation type="journal article" date="2019" name="Int. J. Syst. Evol. Microbiol.">
        <title>The Global Catalogue of Microorganisms (GCM) 10K type strain sequencing project: providing services to taxonomists for standard genome sequencing and annotation.</title>
        <authorList>
            <consortium name="The Broad Institute Genomics Platform"/>
            <consortium name="The Broad Institute Genome Sequencing Center for Infectious Disease"/>
            <person name="Wu L."/>
            <person name="Ma J."/>
        </authorList>
    </citation>
    <scope>NUCLEOTIDE SEQUENCE [LARGE SCALE GENOMIC DNA]</scope>
    <source>
        <strain evidence="5">JCM 18053</strain>
    </source>
</reference>
<feature type="coiled-coil region" evidence="1">
    <location>
        <begin position="147"/>
        <end position="181"/>
    </location>
</feature>
<feature type="compositionally biased region" description="Low complexity" evidence="2">
    <location>
        <begin position="287"/>
        <end position="298"/>
    </location>
</feature>
<name>A0ABP9NWN1_9BACT</name>
<keyword evidence="1" id="KW-0175">Coiled coil</keyword>
<keyword evidence="5" id="KW-1185">Reference proteome</keyword>
<evidence type="ECO:0000256" key="1">
    <source>
        <dbReference type="SAM" id="Coils"/>
    </source>
</evidence>
<organism evidence="4 5">
    <name type="scientific">Prosthecobacter algae</name>
    <dbReference type="NCBI Taxonomy" id="1144682"/>
    <lineage>
        <taxon>Bacteria</taxon>
        <taxon>Pseudomonadati</taxon>
        <taxon>Verrucomicrobiota</taxon>
        <taxon>Verrucomicrobiia</taxon>
        <taxon>Verrucomicrobiales</taxon>
        <taxon>Verrucomicrobiaceae</taxon>
        <taxon>Prosthecobacter</taxon>
    </lineage>
</organism>
<gene>
    <name evidence="4" type="ORF">GCM10023213_03520</name>
</gene>
<evidence type="ECO:0008006" key="6">
    <source>
        <dbReference type="Google" id="ProtNLM"/>
    </source>
</evidence>
<evidence type="ECO:0000256" key="3">
    <source>
        <dbReference type="SAM" id="SignalP"/>
    </source>
</evidence>
<dbReference type="Proteomes" id="UP001499852">
    <property type="component" value="Unassembled WGS sequence"/>
</dbReference>
<feature type="signal peptide" evidence="3">
    <location>
        <begin position="1"/>
        <end position="19"/>
    </location>
</feature>
<evidence type="ECO:0000313" key="4">
    <source>
        <dbReference type="EMBL" id="GAA5133515.1"/>
    </source>
</evidence>
<evidence type="ECO:0000313" key="5">
    <source>
        <dbReference type="Proteomes" id="UP001499852"/>
    </source>
</evidence>
<dbReference type="RefSeq" id="WP_345734651.1">
    <property type="nucleotide sequence ID" value="NZ_BAABIA010000001.1"/>
</dbReference>
<evidence type="ECO:0000256" key="2">
    <source>
        <dbReference type="SAM" id="MobiDB-lite"/>
    </source>
</evidence>
<comment type="caution">
    <text evidence="4">The sequence shown here is derived from an EMBL/GenBank/DDBJ whole genome shotgun (WGS) entry which is preliminary data.</text>
</comment>